<organism evidence="12 13">
    <name type="scientific">candidate division LCP-89 bacterium B3_LCP</name>
    <dbReference type="NCBI Taxonomy" id="2012998"/>
    <lineage>
        <taxon>Bacteria</taxon>
        <taxon>Pseudomonadati</taxon>
        <taxon>Bacteria division LCP-89</taxon>
    </lineage>
</organism>
<name>A0A532UVV7_UNCL8</name>
<keyword evidence="12" id="KW-0648">Protein biosynthesis</keyword>
<feature type="domain" description="Transcription elongation factor GreA/GreB N-terminal" evidence="11">
    <location>
        <begin position="5"/>
        <end position="75"/>
    </location>
</feature>
<dbReference type="SUPFAM" id="SSF54534">
    <property type="entry name" value="FKBP-like"/>
    <property type="match status" value="1"/>
</dbReference>
<evidence type="ECO:0000256" key="6">
    <source>
        <dbReference type="ARBA" id="ARBA00024916"/>
    </source>
</evidence>
<dbReference type="InterPro" id="IPR036953">
    <property type="entry name" value="GreA/GreB_C_sf"/>
</dbReference>
<dbReference type="GO" id="GO:0032784">
    <property type="term" value="P:regulation of DNA-templated transcription elongation"/>
    <property type="evidence" value="ECO:0007669"/>
    <property type="project" value="UniProtKB-UniRule"/>
</dbReference>
<evidence type="ECO:0000256" key="3">
    <source>
        <dbReference type="ARBA" id="ARBA00023015"/>
    </source>
</evidence>
<dbReference type="FunFam" id="3.10.50.30:FF:000001">
    <property type="entry name" value="Transcription elongation factor GreA"/>
    <property type="match status" value="1"/>
</dbReference>
<keyword evidence="4 8" id="KW-0238">DNA-binding</keyword>
<dbReference type="GO" id="GO:0003746">
    <property type="term" value="F:translation elongation factor activity"/>
    <property type="evidence" value="ECO:0007669"/>
    <property type="project" value="UniProtKB-KW"/>
</dbReference>
<dbReference type="NCBIfam" id="NF001263">
    <property type="entry name" value="PRK00226.1-4"/>
    <property type="match status" value="1"/>
</dbReference>
<dbReference type="PIRSF" id="PIRSF006092">
    <property type="entry name" value="GreA_GreB"/>
    <property type="match status" value="1"/>
</dbReference>
<feature type="domain" description="Transcription elongation factor GreA/GreB C-terminal" evidence="10">
    <location>
        <begin position="83"/>
        <end position="156"/>
    </location>
</feature>
<evidence type="ECO:0000313" key="13">
    <source>
        <dbReference type="Proteomes" id="UP000319619"/>
    </source>
</evidence>
<dbReference type="HAMAP" id="MF_00105">
    <property type="entry name" value="GreA_GreB"/>
    <property type="match status" value="1"/>
</dbReference>
<keyword evidence="12" id="KW-0251">Elongation factor</keyword>
<dbReference type="GO" id="GO:0070063">
    <property type="term" value="F:RNA polymerase binding"/>
    <property type="evidence" value="ECO:0007669"/>
    <property type="project" value="InterPro"/>
</dbReference>
<dbReference type="InterPro" id="IPR006359">
    <property type="entry name" value="Tscrpt_elong_fac_GreA"/>
</dbReference>
<evidence type="ECO:0000256" key="8">
    <source>
        <dbReference type="HAMAP-Rule" id="MF_00105"/>
    </source>
</evidence>
<evidence type="ECO:0000313" key="12">
    <source>
        <dbReference type="EMBL" id="TKJ39079.1"/>
    </source>
</evidence>
<dbReference type="InterPro" id="IPR023459">
    <property type="entry name" value="Tscrpt_elong_fac_GreA/B_fam"/>
</dbReference>
<dbReference type="SUPFAM" id="SSF46557">
    <property type="entry name" value="GreA transcript cleavage protein, N-terminal domain"/>
    <property type="match status" value="1"/>
</dbReference>
<accession>A0A532UVV7</accession>
<dbReference type="Gene3D" id="1.10.287.180">
    <property type="entry name" value="Transcription elongation factor, GreA/GreB, N-terminal domain"/>
    <property type="match status" value="1"/>
</dbReference>
<evidence type="ECO:0000256" key="7">
    <source>
        <dbReference type="ARBA" id="ARBA00030776"/>
    </source>
</evidence>
<dbReference type="Proteomes" id="UP000319619">
    <property type="component" value="Unassembled WGS sequence"/>
</dbReference>
<dbReference type="PANTHER" id="PTHR30437:SF4">
    <property type="entry name" value="TRANSCRIPTION ELONGATION FACTOR GREA"/>
    <property type="match status" value="1"/>
</dbReference>
<reference evidence="12 13" key="1">
    <citation type="submission" date="2017-06" db="EMBL/GenBank/DDBJ databases">
        <title>Novel microbial phyla capable of carbon fixation and sulfur reduction in deep-sea sediments.</title>
        <authorList>
            <person name="Huang J."/>
            <person name="Baker B."/>
            <person name="Wang Y."/>
        </authorList>
    </citation>
    <scope>NUCLEOTIDE SEQUENCE [LARGE SCALE GENOMIC DNA]</scope>
    <source>
        <strain evidence="12">B3_LCP</strain>
    </source>
</reference>
<dbReference type="NCBIfam" id="TIGR01462">
    <property type="entry name" value="greA"/>
    <property type="match status" value="1"/>
</dbReference>
<keyword evidence="3 8" id="KW-0805">Transcription regulation</keyword>
<comment type="caution">
    <text evidence="12">The sequence shown here is derived from an EMBL/GenBank/DDBJ whole genome shotgun (WGS) entry which is preliminary data.</text>
</comment>
<dbReference type="FunFam" id="1.10.287.180:FF:000001">
    <property type="entry name" value="Transcription elongation factor GreA"/>
    <property type="match status" value="1"/>
</dbReference>
<protein>
    <recommendedName>
        <fullName evidence="2 8">Transcription elongation factor GreA</fullName>
    </recommendedName>
    <alternativeName>
        <fullName evidence="7 8">Transcript cleavage factor GreA</fullName>
    </alternativeName>
</protein>
<evidence type="ECO:0000256" key="5">
    <source>
        <dbReference type="ARBA" id="ARBA00023163"/>
    </source>
</evidence>
<proteinExistence type="inferred from homology"/>
<dbReference type="InterPro" id="IPR018151">
    <property type="entry name" value="TF_GreA/GreB_CS"/>
</dbReference>
<dbReference type="InterPro" id="IPR022691">
    <property type="entry name" value="Tscrpt_elong_fac_GreA/B_N"/>
</dbReference>
<dbReference type="EMBL" id="NJBN01000008">
    <property type="protein sequence ID" value="TKJ39079.1"/>
    <property type="molecule type" value="Genomic_DNA"/>
</dbReference>
<comment type="function">
    <text evidence="6 8 9">Necessary for efficient RNA polymerase transcription elongation past template-encoded arresting sites. The arresting sites in DNA have the property of trapping a certain fraction of elongating RNA polymerases that pass through, resulting in locked ternary complexes. Cleavage of the nascent transcript by cleavage factors such as GreA or GreB allows the resumption of elongation from the new 3'terminus. GreA releases sequences of 2 to 3 nucleotides.</text>
</comment>
<evidence type="ECO:0000259" key="11">
    <source>
        <dbReference type="Pfam" id="PF03449"/>
    </source>
</evidence>
<dbReference type="PROSITE" id="PS00829">
    <property type="entry name" value="GREAB_1"/>
    <property type="match status" value="1"/>
</dbReference>
<dbReference type="GO" id="GO:0006354">
    <property type="term" value="P:DNA-templated transcription elongation"/>
    <property type="evidence" value="ECO:0007669"/>
    <property type="project" value="TreeGrafter"/>
</dbReference>
<dbReference type="InterPro" id="IPR001437">
    <property type="entry name" value="Tscrpt_elong_fac_GreA/B_C"/>
</dbReference>
<dbReference type="AlphaFoldDB" id="A0A532UVV7"/>
<dbReference type="NCBIfam" id="NF001261">
    <property type="entry name" value="PRK00226.1-2"/>
    <property type="match status" value="1"/>
</dbReference>
<dbReference type="GO" id="GO:0003677">
    <property type="term" value="F:DNA binding"/>
    <property type="evidence" value="ECO:0007669"/>
    <property type="project" value="UniProtKB-UniRule"/>
</dbReference>
<sequence>MGKFIYMSREGIDKVKRELKQLLKVEQPRISKKLASAREHGDLSENAEYDAAREEMEHMQRRIGRLQETLARAQIFDPKNIDPDEVTLLATVELQDLKKKKNITYKLVSAEEVDVERNMISIESPVGRALVGKRVDEIVTIKVPVGTLEYKILSVSRD</sequence>
<evidence type="ECO:0000256" key="4">
    <source>
        <dbReference type="ARBA" id="ARBA00023125"/>
    </source>
</evidence>
<dbReference type="Gene3D" id="3.10.50.30">
    <property type="entry name" value="Transcription elongation factor, GreA/GreB, C-terminal domain"/>
    <property type="match status" value="1"/>
</dbReference>
<dbReference type="PROSITE" id="PS00830">
    <property type="entry name" value="GREAB_2"/>
    <property type="match status" value="1"/>
</dbReference>
<dbReference type="InterPro" id="IPR028624">
    <property type="entry name" value="Tscrpt_elong_fac_GreA/B"/>
</dbReference>
<dbReference type="Pfam" id="PF01272">
    <property type="entry name" value="GreA_GreB"/>
    <property type="match status" value="1"/>
</dbReference>
<dbReference type="PANTHER" id="PTHR30437">
    <property type="entry name" value="TRANSCRIPTION ELONGATION FACTOR GREA"/>
    <property type="match status" value="1"/>
</dbReference>
<gene>
    <name evidence="8" type="primary">greA</name>
    <name evidence="12" type="ORF">CEE37_11690</name>
</gene>
<keyword evidence="5 8" id="KW-0804">Transcription</keyword>
<evidence type="ECO:0000256" key="9">
    <source>
        <dbReference type="RuleBase" id="RU000556"/>
    </source>
</evidence>
<evidence type="ECO:0000259" key="10">
    <source>
        <dbReference type="Pfam" id="PF01272"/>
    </source>
</evidence>
<comment type="similarity">
    <text evidence="1 8 9">Belongs to the GreA/GreB family.</text>
</comment>
<evidence type="ECO:0000256" key="1">
    <source>
        <dbReference type="ARBA" id="ARBA00008213"/>
    </source>
</evidence>
<dbReference type="InterPro" id="IPR036805">
    <property type="entry name" value="Tscrpt_elong_fac_GreA/B_N_sf"/>
</dbReference>
<evidence type="ECO:0000256" key="2">
    <source>
        <dbReference type="ARBA" id="ARBA00013729"/>
    </source>
</evidence>
<dbReference type="Pfam" id="PF03449">
    <property type="entry name" value="GreA_GreB_N"/>
    <property type="match status" value="1"/>
</dbReference>